<feature type="chain" id="PRO_5036003050" description="Major outer membrane protein" evidence="1">
    <location>
        <begin position="24"/>
        <end position="356"/>
    </location>
</feature>
<dbReference type="AlphaFoldDB" id="A0A0W0TMT6"/>
<evidence type="ECO:0008006" key="6">
    <source>
        <dbReference type="Google" id="ProtNLM"/>
    </source>
</evidence>
<reference evidence="2 4" key="1">
    <citation type="submission" date="2015-11" db="EMBL/GenBank/DDBJ databases">
        <title>Genomic analysis of 38 Legionella species identifies large and diverse effector repertoires.</title>
        <authorList>
            <person name="Burstein D."/>
            <person name="Amaro F."/>
            <person name="Zusman T."/>
            <person name="Lifshitz Z."/>
            <person name="Cohen O."/>
            <person name="Gilbert J.A."/>
            <person name="Pupko T."/>
            <person name="Shuman H.A."/>
            <person name="Segal G."/>
        </authorList>
    </citation>
    <scope>NUCLEOTIDE SEQUENCE [LARGE SCALE GENOMIC DNA]</scope>
    <source>
        <strain evidence="2 4">WO-44C</strain>
    </source>
</reference>
<name>A0A0W0TMT6_9GAMM</name>
<proteinExistence type="predicted"/>
<evidence type="ECO:0000313" key="3">
    <source>
        <dbReference type="EMBL" id="SPX60850.1"/>
    </source>
</evidence>
<dbReference type="InterPro" id="IPR007825">
    <property type="entry name" value="Major_OMP_Legionella"/>
</dbReference>
<dbReference type="EMBL" id="LNYB01000080">
    <property type="protein sequence ID" value="KTC96914.1"/>
    <property type="molecule type" value="Genomic_DNA"/>
</dbReference>
<evidence type="ECO:0000313" key="4">
    <source>
        <dbReference type="Proteomes" id="UP000054698"/>
    </source>
</evidence>
<evidence type="ECO:0000313" key="2">
    <source>
        <dbReference type="EMBL" id="KTC96914.1"/>
    </source>
</evidence>
<dbReference type="PATRIC" id="fig|453.4.peg.2004"/>
<dbReference type="Proteomes" id="UP000054698">
    <property type="component" value="Unassembled WGS sequence"/>
</dbReference>
<protein>
    <recommendedName>
        <fullName evidence="6">Major outer membrane protein</fullName>
    </recommendedName>
</protein>
<sequence>MYSKLSTFSVLLLTALNTTNSYAGTVGNVEKEPASPGYSLSVTPFYGAINDEGIRKLYLAKTISSGNNTTYVKTHFPDNDSNWGIAASAGYRFNPFNDVVLSYSYLSTRGRRDVYNTTTPGVLVNTLSQIANFGAQNLNGAAVASVKTKFTYQTGDLITRRFFNAENYENIQFSRFFGIKAAYFTKRFDAVYAGTIIPNFVGTSEPVRDGINYKSQYYGIGPRIGMGGRWFFNRYISLGGDVSASLLVGAYDNEWRETLTTNFPVGALPANGIYQFNQSTDSNVWIAPVLAGNISVAGNFDIPNNSIFQIEGGIGSEQYLPQLNADSYSHPENANKLRINQHFMVRNIFIKLSYFC</sequence>
<gene>
    <name evidence="2" type="ORF">Lfee_1826</name>
    <name evidence="3" type="ORF">NCTC12022_01586</name>
</gene>
<dbReference type="STRING" id="453.Lfee_1826"/>
<dbReference type="Pfam" id="PF05150">
    <property type="entry name" value="Legionella_OMP"/>
    <property type="match status" value="1"/>
</dbReference>
<accession>A0A0W0TMT6</accession>
<feature type="signal peptide" evidence="1">
    <location>
        <begin position="1"/>
        <end position="23"/>
    </location>
</feature>
<organism evidence="2 4">
    <name type="scientific">Legionella feeleii</name>
    <dbReference type="NCBI Taxonomy" id="453"/>
    <lineage>
        <taxon>Bacteria</taxon>
        <taxon>Pseudomonadati</taxon>
        <taxon>Pseudomonadota</taxon>
        <taxon>Gammaproteobacteria</taxon>
        <taxon>Legionellales</taxon>
        <taxon>Legionellaceae</taxon>
        <taxon>Legionella</taxon>
    </lineage>
</organism>
<reference evidence="3 5" key="2">
    <citation type="submission" date="2018-06" db="EMBL/GenBank/DDBJ databases">
        <authorList>
            <consortium name="Pathogen Informatics"/>
            <person name="Doyle S."/>
        </authorList>
    </citation>
    <scope>NUCLEOTIDE SEQUENCE [LARGE SCALE GENOMIC DNA]</scope>
    <source>
        <strain evidence="3 5">NCTC12022</strain>
    </source>
</reference>
<keyword evidence="4" id="KW-1185">Reference proteome</keyword>
<dbReference type="EMBL" id="UASS01000013">
    <property type="protein sequence ID" value="SPX60850.1"/>
    <property type="molecule type" value="Genomic_DNA"/>
</dbReference>
<dbReference type="RefSeq" id="WP_058446015.1">
    <property type="nucleotide sequence ID" value="NZ_CAAAHT010000002.1"/>
</dbReference>
<evidence type="ECO:0000256" key="1">
    <source>
        <dbReference type="SAM" id="SignalP"/>
    </source>
</evidence>
<dbReference type="Proteomes" id="UP000251942">
    <property type="component" value="Unassembled WGS sequence"/>
</dbReference>
<keyword evidence="1" id="KW-0732">Signal</keyword>
<evidence type="ECO:0000313" key="5">
    <source>
        <dbReference type="Proteomes" id="UP000251942"/>
    </source>
</evidence>
<dbReference type="OrthoDB" id="5645882at2"/>